<accession>A0ABV6V3L1</accession>
<organism evidence="1 2">
    <name type="scientific">Streptacidiphilus alkalitolerans</name>
    <dbReference type="NCBI Taxonomy" id="3342712"/>
    <lineage>
        <taxon>Bacteria</taxon>
        <taxon>Bacillati</taxon>
        <taxon>Actinomycetota</taxon>
        <taxon>Actinomycetes</taxon>
        <taxon>Kitasatosporales</taxon>
        <taxon>Streptomycetaceae</taxon>
        <taxon>Streptacidiphilus</taxon>
    </lineage>
</organism>
<dbReference type="InterPro" id="IPR037523">
    <property type="entry name" value="VOC_core"/>
</dbReference>
<dbReference type="PANTHER" id="PTHR43048:SF5">
    <property type="entry name" value="BLR5325 PROTEIN"/>
    <property type="match status" value="1"/>
</dbReference>
<dbReference type="CDD" id="cd06587">
    <property type="entry name" value="VOC"/>
    <property type="match status" value="1"/>
</dbReference>
<keyword evidence="2" id="KW-1185">Reference proteome</keyword>
<dbReference type="SUPFAM" id="SSF54593">
    <property type="entry name" value="Glyoxalase/Bleomycin resistance protein/Dihydroxybiphenyl dioxygenase"/>
    <property type="match status" value="1"/>
</dbReference>
<evidence type="ECO:0000313" key="2">
    <source>
        <dbReference type="Proteomes" id="UP001592582"/>
    </source>
</evidence>
<dbReference type="EMBL" id="JBHEZX010000001">
    <property type="protein sequence ID" value="MFC1408268.1"/>
    <property type="molecule type" value="Genomic_DNA"/>
</dbReference>
<dbReference type="InterPro" id="IPR029068">
    <property type="entry name" value="Glyas_Bleomycin-R_OHBP_Dase"/>
</dbReference>
<dbReference type="InterPro" id="IPR051785">
    <property type="entry name" value="MMCE/EMCE_epimerase"/>
</dbReference>
<protein>
    <submittedName>
        <fullName evidence="1">VOC family protein</fullName>
    </submittedName>
</protein>
<comment type="caution">
    <text evidence="1">The sequence shown here is derived from an EMBL/GenBank/DDBJ whole genome shotgun (WGS) entry which is preliminary data.</text>
</comment>
<dbReference type="Gene3D" id="3.10.180.10">
    <property type="entry name" value="2,3-Dihydroxybiphenyl 1,2-Dioxygenase, domain 1"/>
    <property type="match status" value="1"/>
</dbReference>
<sequence length="151" mass="16617">MRWSHIGLNCQDQKATEEFYTRWFGFRRAREVDLGGSSIVFLRQGDAYLELFEGGGSAPVTADGDGPAEPGRMRHLAFQTDDVDGFLAAMGEEAVVTLGPMGFDDFICGWRTVWLRDPDGVIVEVSQGFQDDTPQSTDSVRAHATEGVSHD</sequence>
<evidence type="ECO:0000313" key="1">
    <source>
        <dbReference type="EMBL" id="MFC1408268.1"/>
    </source>
</evidence>
<dbReference type="Proteomes" id="UP001592582">
    <property type="component" value="Unassembled WGS sequence"/>
</dbReference>
<gene>
    <name evidence="1" type="ORF">ACEZDG_03120</name>
</gene>
<reference evidence="1 2" key="1">
    <citation type="submission" date="2024-09" db="EMBL/GenBank/DDBJ databases">
        <authorList>
            <person name="Lee S.D."/>
        </authorList>
    </citation>
    <scope>NUCLEOTIDE SEQUENCE [LARGE SCALE GENOMIC DNA]</scope>
    <source>
        <strain evidence="1 2">N1-1</strain>
    </source>
</reference>
<dbReference type="Pfam" id="PF00903">
    <property type="entry name" value="Glyoxalase"/>
    <property type="match status" value="1"/>
</dbReference>
<dbReference type="PROSITE" id="PS51819">
    <property type="entry name" value="VOC"/>
    <property type="match status" value="1"/>
</dbReference>
<name>A0ABV6V3L1_9ACTN</name>
<dbReference type="PANTHER" id="PTHR43048">
    <property type="entry name" value="METHYLMALONYL-COA EPIMERASE"/>
    <property type="match status" value="1"/>
</dbReference>
<dbReference type="InterPro" id="IPR004360">
    <property type="entry name" value="Glyas_Fos-R_dOase_dom"/>
</dbReference>
<proteinExistence type="predicted"/>